<keyword evidence="10 11" id="KW-0119">Carbohydrate metabolism</keyword>
<evidence type="ECO:0000256" key="11">
    <source>
        <dbReference type="PIRNR" id="PIRNR001461"/>
    </source>
</evidence>
<feature type="binding site" evidence="10 14">
    <location>
        <position position="8"/>
    </location>
    <ligand>
        <name>substrate</name>
    </ligand>
</feature>
<keyword evidence="8 10" id="KW-0479">Metal-binding</keyword>
<feature type="binding site" evidence="10 13">
    <location>
        <position position="35"/>
    </location>
    <ligand>
        <name>a divalent metal cation</name>
        <dbReference type="ChEBI" id="CHEBI:60240"/>
    </ligand>
</feature>
<dbReference type="PROSITE" id="PS01086">
    <property type="entry name" value="RIBUL_P_3_EPIMER_2"/>
    <property type="match status" value="1"/>
</dbReference>
<dbReference type="InterPro" id="IPR013785">
    <property type="entry name" value="Aldolase_TIM"/>
</dbReference>
<dbReference type="EMBL" id="PGVA01000002">
    <property type="protein sequence ID" value="PLR86550.1"/>
    <property type="molecule type" value="Genomic_DNA"/>
</dbReference>
<comment type="cofactor">
    <cofactor evidence="3">
        <name>Co(2+)</name>
        <dbReference type="ChEBI" id="CHEBI:48828"/>
    </cofactor>
</comment>
<keyword evidence="18" id="KW-1185">Reference proteome</keyword>
<evidence type="ECO:0000313" key="17">
    <source>
        <dbReference type="Proteomes" id="UP000234951"/>
    </source>
</evidence>
<keyword evidence="13" id="KW-0170">Cobalt</keyword>
<dbReference type="InterPro" id="IPR000056">
    <property type="entry name" value="Ribul_P_3_epim-like"/>
</dbReference>
<accession>A0A2N5GSD8</accession>
<name>A0A2N5GSD8_9BACI</name>
<gene>
    <name evidence="10 15" type="primary">rpe</name>
    <name evidence="15" type="ORF">CU635_01130</name>
    <name evidence="16" type="ORF">CVD25_03535</name>
</gene>
<sequence length="228" mass="24611">MTIKLSPSMACADPSSLGSQLTELAEAGADLFHFDVMDGRFVPNFGFSNDIIRALRPLTQVPFEVHMMVEDPERYCGDFVRAGADIVVVHAEATRHLHRTLLEIRQLGAKAGVAINPATPLSSIQHVVPLLDMVVIMTVNPGFAGQPFVPEAVPKVQELRELINSQKLQIDIEVDGHIAANTVPALVEAGANLFVLGTASIFKAGSNPAELLPNFRTIVENIETQNIG</sequence>
<dbReference type="FunFam" id="3.20.20.70:FF:000004">
    <property type="entry name" value="Ribulose-phosphate 3-epimerase"/>
    <property type="match status" value="1"/>
</dbReference>
<dbReference type="GO" id="GO:0005737">
    <property type="term" value="C:cytoplasm"/>
    <property type="evidence" value="ECO:0007669"/>
    <property type="project" value="UniProtKB-ARBA"/>
</dbReference>
<dbReference type="OrthoDB" id="1645589at2"/>
<evidence type="ECO:0000256" key="14">
    <source>
        <dbReference type="PIRSR" id="PIRSR001461-3"/>
    </source>
</evidence>
<feature type="active site" description="Proton acceptor" evidence="10 12">
    <location>
        <position position="35"/>
    </location>
</feature>
<dbReference type="Proteomes" id="UP000234951">
    <property type="component" value="Unassembled WGS sequence"/>
</dbReference>
<dbReference type="InterPro" id="IPR011060">
    <property type="entry name" value="RibuloseP-bd_barrel"/>
</dbReference>
<dbReference type="GO" id="GO:0019323">
    <property type="term" value="P:pentose catabolic process"/>
    <property type="evidence" value="ECO:0007669"/>
    <property type="project" value="UniProtKB-UniRule"/>
</dbReference>
<reference evidence="16 18" key="2">
    <citation type="submission" date="2017-12" db="EMBL/GenBank/DDBJ databases">
        <title>Comparative Functional Genomics of Dry Heat Resistant strains isolated from the Viking Spacecraft.</title>
        <authorList>
            <person name="Seuylemezian A."/>
            <person name="Cooper K."/>
            <person name="Vaishampayan P."/>
        </authorList>
    </citation>
    <scope>NUCLEOTIDE SEQUENCE [LARGE SCALE GENOMIC DNA]</scope>
    <source>
        <strain evidence="16 18">ATCC 29669</strain>
    </source>
</reference>
<evidence type="ECO:0000313" key="16">
    <source>
        <dbReference type="EMBL" id="PLS00321.1"/>
    </source>
</evidence>
<keyword evidence="13" id="KW-0862">Zinc</keyword>
<evidence type="ECO:0000256" key="4">
    <source>
        <dbReference type="ARBA" id="ARBA00001947"/>
    </source>
</evidence>
<dbReference type="Proteomes" id="UP000235114">
    <property type="component" value="Unassembled WGS sequence"/>
</dbReference>
<dbReference type="Gene3D" id="3.20.20.70">
    <property type="entry name" value="Aldolase class I"/>
    <property type="match status" value="1"/>
</dbReference>
<evidence type="ECO:0000256" key="12">
    <source>
        <dbReference type="PIRSR" id="PIRSR001461-1"/>
    </source>
</evidence>
<feature type="binding site" evidence="10 13">
    <location>
        <position position="66"/>
    </location>
    <ligand>
        <name>a divalent metal cation</name>
        <dbReference type="ChEBI" id="CHEBI:60240"/>
    </ligand>
</feature>
<dbReference type="InterPro" id="IPR026019">
    <property type="entry name" value="Ribul_P_3_epim"/>
</dbReference>
<evidence type="ECO:0000256" key="13">
    <source>
        <dbReference type="PIRSR" id="PIRSR001461-2"/>
    </source>
</evidence>
<dbReference type="EC" id="5.1.3.1" evidence="7 10"/>
<protein>
    <recommendedName>
        <fullName evidence="7 10">Ribulose-phosphate 3-epimerase</fullName>
        <ecNumber evidence="7 10">5.1.3.1</ecNumber>
    </recommendedName>
</protein>
<evidence type="ECO:0000256" key="8">
    <source>
        <dbReference type="ARBA" id="ARBA00022723"/>
    </source>
</evidence>
<dbReference type="GO" id="GO:0006098">
    <property type="term" value="P:pentose-phosphate shunt"/>
    <property type="evidence" value="ECO:0007669"/>
    <property type="project" value="UniProtKB-UniRule"/>
</dbReference>
<feature type="binding site" evidence="10 14">
    <location>
        <position position="66"/>
    </location>
    <ligand>
        <name>substrate</name>
    </ligand>
</feature>
<comment type="catalytic activity">
    <reaction evidence="1 10 11">
        <text>D-ribulose 5-phosphate = D-xylulose 5-phosphate</text>
        <dbReference type="Rhea" id="RHEA:13677"/>
        <dbReference type="ChEBI" id="CHEBI:57737"/>
        <dbReference type="ChEBI" id="CHEBI:58121"/>
        <dbReference type="EC" id="5.1.3.1"/>
    </reaction>
</comment>
<comment type="cofactor">
    <cofactor evidence="4">
        <name>Zn(2+)</name>
        <dbReference type="ChEBI" id="CHEBI:29105"/>
    </cofactor>
</comment>
<keyword evidence="13" id="KW-0464">Manganese</keyword>
<feature type="binding site" evidence="10 14">
    <location>
        <begin position="142"/>
        <end position="145"/>
    </location>
    <ligand>
        <name>substrate</name>
    </ligand>
</feature>
<dbReference type="CDD" id="cd00429">
    <property type="entry name" value="RPE"/>
    <property type="match status" value="1"/>
</dbReference>
<dbReference type="SUPFAM" id="SSF51366">
    <property type="entry name" value="Ribulose-phoshate binding barrel"/>
    <property type="match status" value="1"/>
</dbReference>
<comment type="caution">
    <text evidence="10">Lacks conserved residue(s) required for the propagation of feature annotation.</text>
</comment>
<keyword evidence="9 10" id="KW-0413">Isomerase</keyword>
<comment type="cofactor">
    <cofactor evidence="5">
        <name>Fe(2+)</name>
        <dbReference type="ChEBI" id="CHEBI:29033"/>
    </cofactor>
</comment>
<comment type="caution">
    <text evidence="15">The sequence shown here is derived from an EMBL/GenBank/DDBJ whole genome shotgun (WGS) entry which is preliminary data.</text>
</comment>
<evidence type="ECO:0000256" key="3">
    <source>
        <dbReference type="ARBA" id="ARBA00001941"/>
    </source>
</evidence>
<dbReference type="AlphaFoldDB" id="A0A2N5GSD8"/>
<evidence type="ECO:0000256" key="5">
    <source>
        <dbReference type="ARBA" id="ARBA00001954"/>
    </source>
</evidence>
<feature type="binding site" evidence="10 13">
    <location>
        <position position="175"/>
    </location>
    <ligand>
        <name>a divalent metal cation</name>
        <dbReference type="ChEBI" id="CHEBI:60240"/>
    </ligand>
</feature>
<evidence type="ECO:0000256" key="9">
    <source>
        <dbReference type="ARBA" id="ARBA00023235"/>
    </source>
</evidence>
<comment type="cofactor">
    <cofactor evidence="10 13">
        <name>a divalent metal cation</name>
        <dbReference type="ChEBI" id="CHEBI:60240"/>
    </cofactor>
    <text evidence="10 13">Binds 1 divalent metal cation per subunit.</text>
</comment>
<comment type="cofactor">
    <cofactor evidence="2">
        <name>Mn(2+)</name>
        <dbReference type="ChEBI" id="CHEBI:29035"/>
    </cofactor>
</comment>
<organism evidence="15 17">
    <name type="scientific">Bacillus canaveralius</name>
    <dbReference type="NCBI Taxonomy" id="1403243"/>
    <lineage>
        <taxon>Bacteria</taxon>
        <taxon>Bacillati</taxon>
        <taxon>Bacillota</taxon>
        <taxon>Bacilli</taxon>
        <taxon>Bacillales</taxon>
        <taxon>Bacillaceae</taxon>
        <taxon>Bacillus</taxon>
    </lineage>
</organism>
<evidence type="ECO:0000313" key="18">
    <source>
        <dbReference type="Proteomes" id="UP000235114"/>
    </source>
</evidence>
<evidence type="ECO:0000256" key="1">
    <source>
        <dbReference type="ARBA" id="ARBA00001782"/>
    </source>
</evidence>
<feature type="binding site" evidence="14">
    <location>
        <begin position="197"/>
        <end position="198"/>
    </location>
    <ligand>
        <name>substrate</name>
    </ligand>
</feature>
<reference evidence="15 17" key="1">
    <citation type="submission" date="2017-11" db="EMBL/GenBank/DDBJ databases">
        <title>Comparitive Functional Genomics of Dry Heat Resistant strains isolated from the Viking Spacecraft.</title>
        <authorList>
            <person name="Seuylemezian A."/>
            <person name="Cooper K."/>
            <person name="Vaishampayan P."/>
        </authorList>
    </citation>
    <scope>NUCLEOTIDE SEQUENCE [LARGE SCALE GENOMIC DNA]</scope>
    <source>
        <strain evidence="15 17">M4.6</strain>
    </source>
</reference>
<dbReference type="PIRSF" id="PIRSF001461">
    <property type="entry name" value="RPE"/>
    <property type="match status" value="1"/>
</dbReference>
<dbReference type="RefSeq" id="WP_101575335.1">
    <property type="nucleotide sequence ID" value="NZ_PGVA01000002.1"/>
</dbReference>
<feature type="binding site" evidence="10 13">
    <location>
        <position position="33"/>
    </location>
    <ligand>
        <name>a divalent metal cation</name>
        <dbReference type="ChEBI" id="CHEBI:60240"/>
    </ligand>
</feature>
<evidence type="ECO:0000256" key="7">
    <source>
        <dbReference type="ARBA" id="ARBA00013188"/>
    </source>
</evidence>
<dbReference type="NCBIfam" id="TIGR01163">
    <property type="entry name" value="rpe"/>
    <property type="match status" value="1"/>
</dbReference>
<evidence type="ECO:0000256" key="6">
    <source>
        <dbReference type="ARBA" id="ARBA00009541"/>
    </source>
</evidence>
<dbReference type="GO" id="GO:0046872">
    <property type="term" value="F:metal ion binding"/>
    <property type="evidence" value="ECO:0007669"/>
    <property type="project" value="UniProtKB-UniRule"/>
</dbReference>
<dbReference type="HAMAP" id="MF_02227">
    <property type="entry name" value="RPE"/>
    <property type="match status" value="1"/>
</dbReference>
<dbReference type="PANTHER" id="PTHR11749">
    <property type="entry name" value="RIBULOSE-5-PHOSPHATE-3-EPIMERASE"/>
    <property type="match status" value="1"/>
</dbReference>
<evidence type="ECO:0000313" key="15">
    <source>
        <dbReference type="EMBL" id="PLR86550.1"/>
    </source>
</evidence>
<evidence type="ECO:0000256" key="10">
    <source>
        <dbReference type="HAMAP-Rule" id="MF_02227"/>
    </source>
</evidence>
<evidence type="ECO:0000256" key="2">
    <source>
        <dbReference type="ARBA" id="ARBA00001936"/>
    </source>
</evidence>
<comment type="similarity">
    <text evidence="6 10 11">Belongs to the ribulose-phosphate 3-epimerase family.</text>
</comment>
<proteinExistence type="inferred from homology"/>
<dbReference type="NCBIfam" id="NF004076">
    <property type="entry name" value="PRK05581.1-4"/>
    <property type="match status" value="1"/>
</dbReference>
<comment type="pathway">
    <text evidence="10">Carbohydrate degradation.</text>
</comment>
<comment type="function">
    <text evidence="10">Catalyzes the reversible epimerization of D-ribulose 5-phosphate to D-xylulose 5-phosphate.</text>
</comment>
<dbReference type="GO" id="GO:0004750">
    <property type="term" value="F:D-ribulose-phosphate 3-epimerase activity"/>
    <property type="evidence" value="ECO:0007669"/>
    <property type="project" value="UniProtKB-UniRule"/>
</dbReference>
<dbReference type="EMBL" id="PGVD01000012">
    <property type="protein sequence ID" value="PLS00321.1"/>
    <property type="molecule type" value="Genomic_DNA"/>
</dbReference>
<feature type="active site" description="Proton donor" evidence="10 12">
    <location>
        <position position="175"/>
    </location>
</feature>
<dbReference type="Pfam" id="PF00834">
    <property type="entry name" value="Ribul_P_3_epim"/>
    <property type="match status" value="1"/>
</dbReference>